<comment type="caution">
    <text evidence="3">The sequence shown here is derived from an EMBL/GenBank/DDBJ whole genome shotgun (WGS) entry which is preliminary data.</text>
</comment>
<evidence type="ECO:0000256" key="2">
    <source>
        <dbReference type="HAMAP-Rule" id="MF_00634"/>
    </source>
</evidence>
<dbReference type="AlphaFoldDB" id="A0A1F8HB75"/>
<dbReference type="InterPro" id="IPR003746">
    <property type="entry name" value="DUF167"/>
</dbReference>
<evidence type="ECO:0000313" key="4">
    <source>
        <dbReference type="Proteomes" id="UP000178155"/>
    </source>
</evidence>
<proteinExistence type="inferred from homology"/>
<accession>A0A1F8HB75</accession>
<dbReference type="SUPFAM" id="SSF69786">
    <property type="entry name" value="YggU-like"/>
    <property type="match status" value="1"/>
</dbReference>
<reference evidence="3 4" key="1">
    <citation type="journal article" date="2016" name="Nat. Commun.">
        <title>Thousands of microbial genomes shed light on interconnected biogeochemical processes in an aquifer system.</title>
        <authorList>
            <person name="Anantharaman K."/>
            <person name="Brown C.T."/>
            <person name="Hug L.A."/>
            <person name="Sharon I."/>
            <person name="Castelle C.J."/>
            <person name="Probst A.J."/>
            <person name="Thomas B.C."/>
            <person name="Singh A."/>
            <person name="Wilkins M.J."/>
            <person name="Karaoz U."/>
            <person name="Brodie E.L."/>
            <person name="Williams K.H."/>
            <person name="Hubbard S.S."/>
            <person name="Banfield J.F."/>
        </authorList>
    </citation>
    <scope>NUCLEOTIDE SEQUENCE [LARGE SCALE GENOMIC DNA]</scope>
</reference>
<dbReference type="HAMAP" id="MF_00634">
    <property type="entry name" value="UPF0235"/>
    <property type="match status" value="1"/>
</dbReference>
<evidence type="ECO:0000256" key="1">
    <source>
        <dbReference type="ARBA" id="ARBA00010364"/>
    </source>
</evidence>
<gene>
    <name evidence="3" type="ORF">A3I39_03260</name>
</gene>
<sequence length="103" mass="11583">MKISVKVRAGAKREGIERVDQPMLDLGEANGKIEMATYKVSVKEPAVDGRANEAITRTLAKHFKVARSSVRLVSGQTSRRKIFEIANWELKKWVIFAKIGGWK</sequence>
<protein>
    <recommendedName>
        <fullName evidence="2">UPF0235 protein A3I39_03260</fullName>
    </recommendedName>
</protein>
<organism evidence="3 4">
    <name type="scientific">Candidatus Yanofskybacteria bacterium RIFCSPLOWO2_02_FULL_47_9b</name>
    <dbReference type="NCBI Taxonomy" id="1802708"/>
    <lineage>
        <taxon>Bacteria</taxon>
        <taxon>Candidatus Yanofskyibacteriota</taxon>
    </lineage>
</organism>
<evidence type="ECO:0000313" key="3">
    <source>
        <dbReference type="EMBL" id="OGN34855.1"/>
    </source>
</evidence>
<dbReference type="Gene3D" id="3.30.1200.10">
    <property type="entry name" value="YggU-like"/>
    <property type="match status" value="1"/>
</dbReference>
<comment type="similarity">
    <text evidence="1 2">Belongs to the UPF0235 family.</text>
</comment>
<dbReference type="EMBL" id="MGKW01000003">
    <property type="protein sequence ID" value="OGN34855.1"/>
    <property type="molecule type" value="Genomic_DNA"/>
</dbReference>
<dbReference type="Pfam" id="PF02594">
    <property type="entry name" value="DUF167"/>
    <property type="match status" value="1"/>
</dbReference>
<dbReference type="InterPro" id="IPR036591">
    <property type="entry name" value="YggU-like_sf"/>
</dbReference>
<dbReference type="SMART" id="SM01152">
    <property type="entry name" value="DUF167"/>
    <property type="match status" value="1"/>
</dbReference>
<name>A0A1F8HB75_9BACT</name>
<dbReference type="Proteomes" id="UP000178155">
    <property type="component" value="Unassembled WGS sequence"/>
</dbReference>
<dbReference type="NCBIfam" id="TIGR00251">
    <property type="entry name" value="DUF167 family protein"/>
    <property type="match status" value="1"/>
</dbReference>